<name>A0A9P4K732_9PLEO</name>
<protein>
    <submittedName>
        <fullName evidence="2">Uncharacterized protein</fullName>
    </submittedName>
</protein>
<dbReference type="EMBL" id="ML986660">
    <property type="protein sequence ID" value="KAF2261295.1"/>
    <property type="molecule type" value="Genomic_DNA"/>
</dbReference>
<comment type="caution">
    <text evidence="2">The sequence shown here is derived from an EMBL/GenBank/DDBJ whole genome shotgun (WGS) entry which is preliminary data.</text>
</comment>
<evidence type="ECO:0000313" key="3">
    <source>
        <dbReference type="Proteomes" id="UP000800093"/>
    </source>
</evidence>
<gene>
    <name evidence="2" type="ORF">CC78DRAFT_583840</name>
</gene>
<reference evidence="3" key="1">
    <citation type="journal article" date="2020" name="Stud. Mycol.">
        <title>101 Dothideomycetes genomes: A test case for predicting lifestyles and emergence of pathogens.</title>
        <authorList>
            <person name="Haridas S."/>
            <person name="Albert R."/>
            <person name="Binder M."/>
            <person name="Bloem J."/>
            <person name="LaButti K."/>
            <person name="Salamov A."/>
            <person name="Andreopoulos B."/>
            <person name="Baker S."/>
            <person name="Barry K."/>
            <person name="Bills G."/>
            <person name="Bluhm B."/>
            <person name="Cannon C."/>
            <person name="Castanera R."/>
            <person name="Culley D."/>
            <person name="Daum C."/>
            <person name="Ezra D."/>
            <person name="Gonzalez J."/>
            <person name="Henrissat B."/>
            <person name="Kuo A."/>
            <person name="Liang C."/>
            <person name="Lipzen A."/>
            <person name="Lutzoni F."/>
            <person name="Magnuson J."/>
            <person name="Mondo S."/>
            <person name="Nolan M."/>
            <person name="Ohm R."/>
            <person name="Pangilinan J."/>
            <person name="Park H.-J."/>
            <person name="Ramirez L."/>
            <person name="Alfaro M."/>
            <person name="Sun H."/>
            <person name="Tritt A."/>
            <person name="Yoshinaga Y."/>
            <person name="Zwiers L.-H."/>
            <person name="Turgeon B."/>
            <person name="Goodwin S."/>
            <person name="Spatafora J."/>
            <person name="Crous P."/>
            <person name="Grigoriev I."/>
        </authorList>
    </citation>
    <scope>NUCLEOTIDE SEQUENCE [LARGE SCALE GENOMIC DNA]</scope>
    <source>
        <strain evidence="3">CBS 304.66</strain>
    </source>
</reference>
<proteinExistence type="predicted"/>
<keyword evidence="3" id="KW-1185">Reference proteome</keyword>
<organism evidence="2 3">
    <name type="scientific">Lojkania enalia</name>
    <dbReference type="NCBI Taxonomy" id="147567"/>
    <lineage>
        <taxon>Eukaryota</taxon>
        <taxon>Fungi</taxon>
        <taxon>Dikarya</taxon>
        <taxon>Ascomycota</taxon>
        <taxon>Pezizomycotina</taxon>
        <taxon>Dothideomycetes</taxon>
        <taxon>Pleosporomycetidae</taxon>
        <taxon>Pleosporales</taxon>
        <taxon>Pleosporales incertae sedis</taxon>
        <taxon>Lojkania</taxon>
    </lineage>
</organism>
<sequence length="132" mass="14116">MRFLLSLAAIAAAVAASPLASQAQLLKEINMKTVQSEGCQLTAPPNNCANAEMKDIIFELPKEAGTEQTDLIFNAITASGGQILHDWKTLGMFSAFVPNQVLSLIQAHGNTIGLKTWENACTEIPWCGEAPC</sequence>
<evidence type="ECO:0000313" key="2">
    <source>
        <dbReference type="EMBL" id="KAF2261295.1"/>
    </source>
</evidence>
<evidence type="ECO:0000256" key="1">
    <source>
        <dbReference type="SAM" id="SignalP"/>
    </source>
</evidence>
<accession>A0A9P4K732</accession>
<keyword evidence="1" id="KW-0732">Signal</keyword>
<feature type="chain" id="PRO_5040406351" evidence="1">
    <location>
        <begin position="17"/>
        <end position="132"/>
    </location>
</feature>
<dbReference type="OrthoDB" id="3755269at2759"/>
<dbReference type="Proteomes" id="UP000800093">
    <property type="component" value="Unassembled WGS sequence"/>
</dbReference>
<feature type="signal peptide" evidence="1">
    <location>
        <begin position="1"/>
        <end position="16"/>
    </location>
</feature>
<dbReference type="AlphaFoldDB" id="A0A9P4K732"/>